<proteinExistence type="predicted"/>
<reference evidence="1 2" key="1">
    <citation type="submission" date="2020-02" db="EMBL/GenBank/DDBJ databases">
        <title>Draft genome sequence of Haematococcus lacustris strain NIES-144.</title>
        <authorList>
            <person name="Morimoto D."/>
            <person name="Nakagawa S."/>
            <person name="Yoshida T."/>
            <person name="Sawayama S."/>
        </authorList>
    </citation>
    <scope>NUCLEOTIDE SEQUENCE [LARGE SCALE GENOMIC DNA]</scope>
    <source>
        <strain evidence="1 2">NIES-144</strain>
    </source>
</reference>
<accession>A0A699ZRS4</accession>
<sequence length="18" mass="2105">MGTRNLKSQLMEQQQISI</sequence>
<comment type="caution">
    <text evidence="1">The sequence shown here is derived from an EMBL/GenBank/DDBJ whole genome shotgun (WGS) entry which is preliminary data.</text>
</comment>
<dbReference type="EMBL" id="BLLF01001333">
    <property type="protein sequence ID" value="GFH18652.1"/>
    <property type="molecule type" value="Genomic_DNA"/>
</dbReference>
<keyword evidence="2" id="KW-1185">Reference proteome</keyword>
<evidence type="ECO:0000313" key="1">
    <source>
        <dbReference type="EMBL" id="GFH18652.1"/>
    </source>
</evidence>
<protein>
    <submittedName>
        <fullName evidence="1">Uncharacterized protein</fullName>
    </submittedName>
</protein>
<gene>
    <name evidence="1" type="ORF">HaLaN_15492</name>
</gene>
<dbReference type="Proteomes" id="UP000485058">
    <property type="component" value="Unassembled WGS sequence"/>
</dbReference>
<organism evidence="1 2">
    <name type="scientific">Haematococcus lacustris</name>
    <name type="common">Green alga</name>
    <name type="synonym">Haematococcus pluvialis</name>
    <dbReference type="NCBI Taxonomy" id="44745"/>
    <lineage>
        <taxon>Eukaryota</taxon>
        <taxon>Viridiplantae</taxon>
        <taxon>Chlorophyta</taxon>
        <taxon>core chlorophytes</taxon>
        <taxon>Chlorophyceae</taxon>
        <taxon>CS clade</taxon>
        <taxon>Chlamydomonadales</taxon>
        <taxon>Haematococcaceae</taxon>
        <taxon>Haematococcus</taxon>
    </lineage>
</organism>
<feature type="non-terminal residue" evidence="1">
    <location>
        <position position="1"/>
    </location>
</feature>
<evidence type="ECO:0000313" key="2">
    <source>
        <dbReference type="Proteomes" id="UP000485058"/>
    </source>
</evidence>
<dbReference type="AlphaFoldDB" id="A0A699ZRS4"/>
<name>A0A699ZRS4_HAELA</name>